<dbReference type="CDD" id="cd18186">
    <property type="entry name" value="BTB_POZ_ZBTB_KLHL-like"/>
    <property type="match status" value="1"/>
</dbReference>
<reference evidence="3 4" key="1">
    <citation type="submission" date="2018-10" db="EMBL/GenBank/DDBJ databases">
        <title>Fifty Aureobasidium pullulans genomes reveal a recombining polyextremotolerant generalist.</title>
        <authorList>
            <person name="Gostincar C."/>
            <person name="Turk M."/>
            <person name="Zajc J."/>
            <person name="Gunde-Cimerman N."/>
        </authorList>
    </citation>
    <scope>NUCLEOTIDE SEQUENCE [LARGE SCALE GENOMIC DNA]</scope>
    <source>
        <strain evidence="3 4">EXF-11900</strain>
    </source>
</reference>
<evidence type="ECO:0000259" key="2">
    <source>
        <dbReference type="PROSITE" id="PS50097"/>
    </source>
</evidence>
<accession>A0A4S8T0H6</accession>
<name>A0A4S8T0H6_AURPU</name>
<dbReference type="InterPro" id="IPR000210">
    <property type="entry name" value="BTB/POZ_dom"/>
</dbReference>
<dbReference type="SUPFAM" id="SSF54695">
    <property type="entry name" value="POZ domain"/>
    <property type="match status" value="1"/>
</dbReference>
<dbReference type="AlphaFoldDB" id="A0A4S8T0H6"/>
<gene>
    <name evidence="3" type="ORF">D6D28_00547</name>
</gene>
<organism evidence="3 4">
    <name type="scientific">Aureobasidium pullulans</name>
    <name type="common">Black yeast</name>
    <name type="synonym">Pullularia pullulans</name>
    <dbReference type="NCBI Taxonomy" id="5580"/>
    <lineage>
        <taxon>Eukaryota</taxon>
        <taxon>Fungi</taxon>
        <taxon>Dikarya</taxon>
        <taxon>Ascomycota</taxon>
        <taxon>Pezizomycotina</taxon>
        <taxon>Dothideomycetes</taxon>
        <taxon>Dothideomycetidae</taxon>
        <taxon>Dothideales</taxon>
        <taxon>Saccotheciaceae</taxon>
        <taxon>Aureobasidium</taxon>
    </lineage>
</organism>
<dbReference type="Gene3D" id="3.30.710.10">
    <property type="entry name" value="Potassium Channel Kv1.1, Chain A"/>
    <property type="match status" value="1"/>
</dbReference>
<protein>
    <recommendedName>
        <fullName evidence="2">BTB domain-containing protein</fullName>
    </recommendedName>
</protein>
<dbReference type="PROSITE" id="PS50097">
    <property type="entry name" value="BTB"/>
    <property type="match status" value="1"/>
</dbReference>
<evidence type="ECO:0000256" key="1">
    <source>
        <dbReference type="SAM" id="MobiDB-lite"/>
    </source>
</evidence>
<evidence type="ECO:0000313" key="3">
    <source>
        <dbReference type="EMBL" id="THV77150.1"/>
    </source>
</evidence>
<dbReference type="EMBL" id="QZAF01000009">
    <property type="protein sequence ID" value="THV77150.1"/>
    <property type="molecule type" value="Genomic_DNA"/>
</dbReference>
<feature type="domain" description="BTB" evidence="2">
    <location>
        <begin position="76"/>
        <end position="145"/>
    </location>
</feature>
<proteinExistence type="predicted"/>
<dbReference type="Pfam" id="PF00651">
    <property type="entry name" value="BTB"/>
    <property type="match status" value="1"/>
</dbReference>
<dbReference type="Proteomes" id="UP000304951">
    <property type="component" value="Unassembled WGS sequence"/>
</dbReference>
<dbReference type="PANTHER" id="PTHR47843:SF2">
    <property type="entry name" value="BTB DOMAIN-CONTAINING PROTEIN"/>
    <property type="match status" value="1"/>
</dbReference>
<feature type="region of interest" description="Disordered" evidence="1">
    <location>
        <begin position="172"/>
        <end position="192"/>
    </location>
</feature>
<feature type="compositionally biased region" description="Polar residues" evidence="1">
    <location>
        <begin position="180"/>
        <end position="189"/>
    </location>
</feature>
<comment type="caution">
    <text evidence="3">The sequence shown here is derived from an EMBL/GenBank/DDBJ whole genome shotgun (WGS) entry which is preliminary data.</text>
</comment>
<feature type="region of interest" description="Disordered" evidence="1">
    <location>
        <begin position="209"/>
        <end position="231"/>
    </location>
</feature>
<sequence>MSSYAFLPNTTKHILLVQSAHAKFVHIYCHQQLPQWQPHPSPVGPQRIHSSARTSSNLFEHPVLTDPPFRLLYKTHMVTVEVGPEKEHFVVHQSLICDKSRYFAKALSGSFQEGITRFVRLPDVSPILFRIFVAWLYHGKLAYVATDAGIDEDFASLEFTEEDIEKTEIDQTDVYPPDDTGSNSAVSNDSETDCGTLRNTKSTFTVENPRVQTSSSTKPANNTVIPTDFKNDEENPESWALHVFTKLYVFAERFDIRQLRADALDRLATVMDKGQVLLGFGAIQYLYLNTTANSKLRTYIVHRTAYRCKFAEPASEYEKLPVEFLVAVLLTNGRRLTDKQCDECHQRALKLRGLLDFEHDDVCKTQDLAPYKLDMCFYHEHPDEEERKACAARRTTTE</sequence>
<evidence type="ECO:0000313" key="4">
    <source>
        <dbReference type="Proteomes" id="UP000304951"/>
    </source>
</evidence>
<feature type="compositionally biased region" description="Polar residues" evidence="1">
    <location>
        <begin position="209"/>
        <end position="225"/>
    </location>
</feature>
<dbReference type="InterPro" id="IPR011333">
    <property type="entry name" value="SKP1/BTB/POZ_sf"/>
</dbReference>
<dbReference type="PANTHER" id="PTHR47843">
    <property type="entry name" value="BTB DOMAIN-CONTAINING PROTEIN-RELATED"/>
    <property type="match status" value="1"/>
</dbReference>